<dbReference type="PANTHER" id="PTHR44757">
    <property type="entry name" value="DIGUANYLATE CYCLASE DGCP"/>
    <property type="match status" value="1"/>
</dbReference>
<dbReference type="NCBIfam" id="TIGR00254">
    <property type="entry name" value="GGDEF"/>
    <property type="match status" value="1"/>
</dbReference>
<dbReference type="PROSITE" id="PS50887">
    <property type="entry name" value="GGDEF"/>
    <property type="match status" value="1"/>
</dbReference>
<reference evidence="4 5" key="1">
    <citation type="submission" date="2018-07" db="EMBL/GenBank/DDBJ databases">
        <title>Erythrobacter nanhaiensis sp. nov., a novel member of the genus Erythrobacter isolated from the South China Sea.</title>
        <authorList>
            <person name="Chen X."/>
            <person name="Liu J."/>
        </authorList>
    </citation>
    <scope>NUCLEOTIDE SEQUENCE [LARGE SCALE GENOMIC DNA]</scope>
    <source>
        <strain evidence="4 5">S-5</strain>
    </source>
</reference>
<evidence type="ECO:0000259" key="2">
    <source>
        <dbReference type="PROSITE" id="PS50883"/>
    </source>
</evidence>
<dbReference type="RefSeq" id="WP_115492511.1">
    <property type="nucleotide sequence ID" value="NZ_JACHWW010000001.1"/>
</dbReference>
<dbReference type="Pfam" id="PF00990">
    <property type="entry name" value="GGDEF"/>
    <property type="match status" value="1"/>
</dbReference>
<dbReference type="InterPro" id="IPR035919">
    <property type="entry name" value="EAL_sf"/>
</dbReference>
<dbReference type="SUPFAM" id="SSF141868">
    <property type="entry name" value="EAL domain-like"/>
    <property type="match status" value="1"/>
</dbReference>
<feature type="domain" description="EAL" evidence="2">
    <location>
        <begin position="276"/>
        <end position="537"/>
    </location>
</feature>
<dbReference type="PANTHER" id="PTHR44757:SF2">
    <property type="entry name" value="BIOFILM ARCHITECTURE MAINTENANCE PROTEIN MBAA"/>
    <property type="match status" value="1"/>
</dbReference>
<dbReference type="GO" id="GO:0003824">
    <property type="term" value="F:catalytic activity"/>
    <property type="evidence" value="ECO:0007669"/>
    <property type="project" value="UniProtKB-ARBA"/>
</dbReference>
<dbReference type="InterPro" id="IPR029787">
    <property type="entry name" value="Nucleotide_cyclase"/>
</dbReference>
<evidence type="ECO:0000259" key="3">
    <source>
        <dbReference type="PROSITE" id="PS50887"/>
    </source>
</evidence>
<dbReference type="CDD" id="cd01949">
    <property type="entry name" value="GGDEF"/>
    <property type="match status" value="1"/>
</dbReference>
<proteinExistence type="predicted"/>
<dbReference type="SUPFAM" id="SSF55073">
    <property type="entry name" value="Nucleotide cyclase"/>
    <property type="match status" value="1"/>
</dbReference>
<dbReference type="Gene3D" id="3.20.20.450">
    <property type="entry name" value="EAL domain"/>
    <property type="match status" value="1"/>
</dbReference>
<dbReference type="InterPro" id="IPR001633">
    <property type="entry name" value="EAL_dom"/>
</dbReference>
<keyword evidence="1" id="KW-0812">Transmembrane</keyword>
<dbReference type="FunFam" id="3.30.70.270:FF:000001">
    <property type="entry name" value="Diguanylate cyclase domain protein"/>
    <property type="match status" value="1"/>
</dbReference>
<dbReference type="PROSITE" id="PS50883">
    <property type="entry name" value="EAL"/>
    <property type="match status" value="1"/>
</dbReference>
<dbReference type="InterPro" id="IPR043128">
    <property type="entry name" value="Rev_trsase/Diguanyl_cyclase"/>
</dbReference>
<sequence>MGTKKDKRPRLETAQRDIVMLGIATAAIIMFVGIGGTVMPQVARHLFDRSVAPPDSALVNALLLNIALIIFGWRRYADLQKEIEQRREAEERAKHLSQIDPLTGCYNRRSATEKLMEALRAVGSAHKGAAFVMIDLDGFKEINDSNGHQAGDEVLLAIARRLKRIAPAGASVARLGGDEFAVIIPVVDREAEELELWACEMTGAIAKPIDTEMGPLEVTISAGIAIETQPQAATDMERAARKLMHRADLAMYHAKKEGRNRYCWFDRAMEVEARVRREMESAIRHGLERGEFTPHYEQQIDLETGKLVGFEMLARWNSAELGEVAPDIFIPVAENCGLIGPLSETLIRRALSDARSWHHSLTLSVNISAMQLRDPWFPQKLLKLLISSEFPPARLDVEISESCLQEDLIGAQAMILSLKNLGVGVSLDDFGTGFSTLTQLRSLPFDRVKIDKSFVGELRRVAEAAPGVVKNRRDEDHIVSTLVSLGKGLQIPVTAEGIEDASILETLRQMGEMKGQGYLYGRPEDAAAVMTRLRELDMLAEGNQPPPPQGEERKRA</sequence>
<dbReference type="CDD" id="cd01948">
    <property type="entry name" value="EAL"/>
    <property type="match status" value="1"/>
</dbReference>
<keyword evidence="1" id="KW-1133">Transmembrane helix</keyword>
<dbReference type="InterPro" id="IPR052155">
    <property type="entry name" value="Biofilm_reg_signaling"/>
</dbReference>
<name>A0A395LML0_9SPHN</name>
<dbReference type="SMART" id="SM00267">
    <property type="entry name" value="GGDEF"/>
    <property type="match status" value="1"/>
</dbReference>
<evidence type="ECO:0000313" key="5">
    <source>
        <dbReference type="Proteomes" id="UP000254101"/>
    </source>
</evidence>
<accession>A0A395LML0</accession>
<comment type="caution">
    <text evidence="4">The sequence shown here is derived from an EMBL/GenBank/DDBJ whole genome shotgun (WGS) entry which is preliminary data.</text>
</comment>
<feature type="transmembrane region" description="Helical" evidence="1">
    <location>
        <begin position="18"/>
        <end position="38"/>
    </location>
</feature>
<dbReference type="EMBL" id="QRBB01000001">
    <property type="protein sequence ID" value="RDS78286.1"/>
    <property type="molecule type" value="Genomic_DNA"/>
</dbReference>
<organism evidence="4 5">
    <name type="scientific">Alteriqipengyuania lutimaris</name>
    <dbReference type="NCBI Taxonomy" id="1538146"/>
    <lineage>
        <taxon>Bacteria</taxon>
        <taxon>Pseudomonadati</taxon>
        <taxon>Pseudomonadota</taxon>
        <taxon>Alphaproteobacteria</taxon>
        <taxon>Sphingomonadales</taxon>
        <taxon>Erythrobacteraceae</taxon>
        <taxon>Alteriqipengyuania</taxon>
    </lineage>
</organism>
<keyword evidence="5" id="KW-1185">Reference proteome</keyword>
<dbReference type="OrthoDB" id="9814202at2"/>
<gene>
    <name evidence="4" type="ORF">DL238_12175</name>
</gene>
<feature type="transmembrane region" description="Helical" evidence="1">
    <location>
        <begin position="58"/>
        <end position="77"/>
    </location>
</feature>
<feature type="domain" description="GGDEF" evidence="3">
    <location>
        <begin position="127"/>
        <end position="267"/>
    </location>
</feature>
<dbReference type="Pfam" id="PF00563">
    <property type="entry name" value="EAL"/>
    <property type="match status" value="1"/>
</dbReference>
<dbReference type="AlphaFoldDB" id="A0A395LML0"/>
<evidence type="ECO:0000256" key="1">
    <source>
        <dbReference type="SAM" id="Phobius"/>
    </source>
</evidence>
<dbReference type="SMART" id="SM00052">
    <property type="entry name" value="EAL"/>
    <property type="match status" value="1"/>
</dbReference>
<protein>
    <submittedName>
        <fullName evidence="4">EAL domain-containing protein</fullName>
    </submittedName>
</protein>
<dbReference type="InterPro" id="IPR000160">
    <property type="entry name" value="GGDEF_dom"/>
</dbReference>
<evidence type="ECO:0000313" key="4">
    <source>
        <dbReference type="EMBL" id="RDS78286.1"/>
    </source>
</evidence>
<dbReference type="Gene3D" id="3.30.70.270">
    <property type="match status" value="1"/>
</dbReference>
<keyword evidence="1" id="KW-0472">Membrane</keyword>
<dbReference type="Proteomes" id="UP000254101">
    <property type="component" value="Unassembled WGS sequence"/>
</dbReference>